<dbReference type="PROSITE" id="PS00583">
    <property type="entry name" value="PFKB_KINASES_1"/>
    <property type="match status" value="1"/>
</dbReference>
<evidence type="ECO:0000313" key="8">
    <source>
        <dbReference type="EMBL" id="SDS75107.1"/>
    </source>
</evidence>
<dbReference type="Gene3D" id="3.40.1190.20">
    <property type="match status" value="1"/>
</dbReference>
<name>A0A1H1URM7_9CELL</name>
<dbReference type="InterPro" id="IPR002173">
    <property type="entry name" value="Carboh/pur_kinase_PfkB_CS"/>
</dbReference>
<dbReference type="SUPFAM" id="SSF53613">
    <property type="entry name" value="Ribokinase-like"/>
    <property type="match status" value="1"/>
</dbReference>
<evidence type="ECO:0000256" key="6">
    <source>
        <dbReference type="RuleBase" id="RU003704"/>
    </source>
</evidence>
<dbReference type="PANTHER" id="PTHR43085:SF1">
    <property type="entry name" value="PSEUDOURIDINE KINASE-RELATED"/>
    <property type="match status" value="1"/>
</dbReference>
<dbReference type="InterPro" id="IPR011611">
    <property type="entry name" value="PfkB_dom"/>
</dbReference>
<reference evidence="8 9" key="1">
    <citation type="submission" date="2016-10" db="EMBL/GenBank/DDBJ databases">
        <authorList>
            <person name="de Groot N.N."/>
        </authorList>
    </citation>
    <scope>NUCLEOTIDE SEQUENCE [LARGE SCALE GENOMIC DNA]</scope>
    <source>
        <strain evidence="8 9">DSM 22126</strain>
    </source>
</reference>
<dbReference type="OrthoDB" id="9795789at2"/>
<dbReference type="PRINTS" id="PR00990">
    <property type="entry name" value="RIBOKINASE"/>
</dbReference>
<evidence type="ECO:0000313" key="9">
    <source>
        <dbReference type="Proteomes" id="UP000185663"/>
    </source>
</evidence>
<dbReference type="STRING" id="545619.SAMN04489860_2277"/>
<dbReference type="Proteomes" id="UP000185663">
    <property type="component" value="Chromosome I"/>
</dbReference>
<dbReference type="CDD" id="cd01167">
    <property type="entry name" value="bac_FRK"/>
    <property type="match status" value="1"/>
</dbReference>
<organism evidence="8 9">
    <name type="scientific">Paraoerskovia marina</name>
    <dbReference type="NCBI Taxonomy" id="545619"/>
    <lineage>
        <taxon>Bacteria</taxon>
        <taxon>Bacillati</taxon>
        <taxon>Actinomycetota</taxon>
        <taxon>Actinomycetes</taxon>
        <taxon>Micrococcales</taxon>
        <taxon>Cellulomonadaceae</taxon>
        <taxon>Paraoerskovia</taxon>
    </lineage>
</organism>
<evidence type="ECO:0000256" key="1">
    <source>
        <dbReference type="ARBA" id="ARBA00010688"/>
    </source>
</evidence>
<sequence length="309" mass="32038">MSTRAALVVGEVLVDIVRRPDGTVSEHPGGSPANVAIALGRLGRPVDLATWMGHGAYGDLVSRWLTKCGVGLVDGSDGALETSVATAALDDDGEATYRFDVAFSVPRGAHEALSAATPCVHAGSIAALDARAHGDVVSLLTESRPNSTVSFDPNVRPALMGDPAEAARRADAIVDVADVVKASDSDLSWLFPGTDPIDAARRWVGRGPSLVVVTLGDEGAVALTPEHTVRVAGVPVDVVDTVGAGDAFMGALIDGLWERDLLGAGHRQSLRRAGAEVIEGVLTHCTRAAALTVTRRGAQPPTRAELENW</sequence>
<dbReference type="eggNOG" id="COG0524">
    <property type="taxonomic scope" value="Bacteria"/>
</dbReference>
<dbReference type="GO" id="GO:0005524">
    <property type="term" value="F:ATP binding"/>
    <property type="evidence" value="ECO:0007669"/>
    <property type="project" value="UniProtKB-KW"/>
</dbReference>
<keyword evidence="2 6" id="KW-0808">Transferase</keyword>
<gene>
    <name evidence="8" type="ORF">SAMN04489860_2277</name>
</gene>
<evidence type="ECO:0000256" key="5">
    <source>
        <dbReference type="ARBA" id="ARBA00022840"/>
    </source>
</evidence>
<dbReference type="InterPro" id="IPR029056">
    <property type="entry name" value="Ribokinase-like"/>
</dbReference>
<keyword evidence="9" id="KW-1185">Reference proteome</keyword>
<dbReference type="AlphaFoldDB" id="A0A1H1URM7"/>
<dbReference type="InterPro" id="IPR050306">
    <property type="entry name" value="PfkB_Carbo_kinase"/>
</dbReference>
<dbReference type="Pfam" id="PF00294">
    <property type="entry name" value="PfkB"/>
    <property type="match status" value="1"/>
</dbReference>
<dbReference type="InterPro" id="IPR002139">
    <property type="entry name" value="Ribo/fructo_kinase"/>
</dbReference>
<keyword evidence="4 6" id="KW-0418">Kinase</keyword>
<dbReference type="EMBL" id="LT629776">
    <property type="protein sequence ID" value="SDS75107.1"/>
    <property type="molecule type" value="Genomic_DNA"/>
</dbReference>
<evidence type="ECO:0000256" key="2">
    <source>
        <dbReference type="ARBA" id="ARBA00022679"/>
    </source>
</evidence>
<comment type="similarity">
    <text evidence="1 6">Belongs to the carbohydrate kinase PfkB family.</text>
</comment>
<feature type="domain" description="Carbohydrate kinase PfkB" evidence="7">
    <location>
        <begin position="7"/>
        <end position="301"/>
    </location>
</feature>
<keyword evidence="5" id="KW-0067">ATP-binding</keyword>
<keyword evidence="3" id="KW-0547">Nucleotide-binding</keyword>
<proteinExistence type="inferred from homology"/>
<dbReference type="PROSITE" id="PS00584">
    <property type="entry name" value="PFKB_KINASES_2"/>
    <property type="match status" value="1"/>
</dbReference>
<dbReference type="GO" id="GO:0006000">
    <property type="term" value="P:fructose metabolic process"/>
    <property type="evidence" value="ECO:0007669"/>
    <property type="project" value="UniProtKB-ARBA"/>
</dbReference>
<evidence type="ECO:0000259" key="7">
    <source>
        <dbReference type="Pfam" id="PF00294"/>
    </source>
</evidence>
<protein>
    <submittedName>
        <fullName evidence="8">Fructokinase</fullName>
    </submittedName>
</protein>
<dbReference type="RefSeq" id="WP_083372565.1">
    <property type="nucleotide sequence ID" value="NZ_LT629776.1"/>
</dbReference>
<evidence type="ECO:0000256" key="4">
    <source>
        <dbReference type="ARBA" id="ARBA00022777"/>
    </source>
</evidence>
<dbReference type="GO" id="GO:0008865">
    <property type="term" value="F:fructokinase activity"/>
    <property type="evidence" value="ECO:0007669"/>
    <property type="project" value="UniProtKB-ARBA"/>
</dbReference>
<accession>A0A1H1URM7</accession>
<dbReference type="PANTHER" id="PTHR43085">
    <property type="entry name" value="HEXOKINASE FAMILY MEMBER"/>
    <property type="match status" value="1"/>
</dbReference>
<evidence type="ECO:0000256" key="3">
    <source>
        <dbReference type="ARBA" id="ARBA00022741"/>
    </source>
</evidence>